<feature type="compositionally biased region" description="Basic and acidic residues" evidence="10">
    <location>
        <begin position="306"/>
        <end position="322"/>
    </location>
</feature>
<dbReference type="PANTHER" id="PTHR48007:SF56">
    <property type="entry name" value="LOW QUALITY PROTEIN: PROTEIN STRUBBELIG-RECEPTOR FAMILY 2"/>
    <property type="match status" value="1"/>
</dbReference>
<dbReference type="Gene3D" id="3.80.10.10">
    <property type="entry name" value="Ribonuclease Inhibitor"/>
    <property type="match status" value="1"/>
</dbReference>
<evidence type="ECO:0000256" key="9">
    <source>
        <dbReference type="ARBA" id="ARBA00023180"/>
    </source>
</evidence>
<evidence type="ECO:0000256" key="2">
    <source>
        <dbReference type="ARBA" id="ARBA00022614"/>
    </source>
</evidence>
<keyword evidence="3" id="KW-0812">Transmembrane</keyword>
<dbReference type="InterPro" id="IPR032675">
    <property type="entry name" value="LRR_dom_sf"/>
</dbReference>
<dbReference type="RefSeq" id="XP_022634763.1">
    <property type="nucleotide sequence ID" value="XM_022779042.1"/>
</dbReference>
<dbReference type="SUPFAM" id="SSF52058">
    <property type="entry name" value="L domain-like"/>
    <property type="match status" value="1"/>
</dbReference>
<dbReference type="Pfam" id="PF13855">
    <property type="entry name" value="LRR_8"/>
    <property type="match status" value="1"/>
</dbReference>
<dbReference type="SUPFAM" id="SSF56112">
    <property type="entry name" value="Protein kinase-like (PK-like)"/>
    <property type="match status" value="1"/>
</dbReference>
<keyword evidence="5" id="KW-0677">Repeat</keyword>
<dbReference type="FunFam" id="3.30.200.20:FF:000125">
    <property type="entry name" value="Protein STRUBBELIG-RECEPTOR FAMILY 8"/>
    <property type="match status" value="1"/>
</dbReference>
<dbReference type="Pfam" id="PF00560">
    <property type="entry name" value="LRR_1"/>
    <property type="match status" value="1"/>
</dbReference>
<feature type="compositionally biased region" description="Polar residues" evidence="10">
    <location>
        <begin position="234"/>
        <end position="255"/>
    </location>
</feature>
<evidence type="ECO:0000256" key="3">
    <source>
        <dbReference type="ARBA" id="ARBA00022692"/>
    </source>
</evidence>
<feature type="signal peptide" evidence="11">
    <location>
        <begin position="1"/>
        <end position="24"/>
    </location>
</feature>
<dbReference type="InterPro" id="IPR000719">
    <property type="entry name" value="Prot_kinase_dom"/>
</dbReference>
<dbReference type="Pfam" id="PF08263">
    <property type="entry name" value="LRRNT_2"/>
    <property type="match status" value="1"/>
</dbReference>
<accession>A0A3Q0ESP6</accession>
<evidence type="ECO:0000259" key="12">
    <source>
        <dbReference type="PROSITE" id="PS50011"/>
    </source>
</evidence>
<dbReference type="InterPro" id="IPR013210">
    <property type="entry name" value="LRR_N_plant-typ"/>
</dbReference>
<feature type="compositionally biased region" description="Basic and acidic residues" evidence="10">
    <location>
        <begin position="264"/>
        <end position="298"/>
    </location>
</feature>
<dbReference type="InterPro" id="IPR011009">
    <property type="entry name" value="Kinase-like_dom_sf"/>
</dbReference>
<evidence type="ECO:0000256" key="10">
    <source>
        <dbReference type="SAM" id="MobiDB-lite"/>
    </source>
</evidence>
<dbReference type="FunFam" id="1.10.510.10:FF:000479">
    <property type="entry name" value="Leucine-rich repeat receptor-like protein kinase"/>
    <property type="match status" value="1"/>
</dbReference>
<dbReference type="AlphaFoldDB" id="A0A3Q0ESP6"/>
<keyword evidence="2" id="KW-0433">Leucine-rich repeat</keyword>
<evidence type="ECO:0000256" key="5">
    <source>
        <dbReference type="ARBA" id="ARBA00022737"/>
    </source>
</evidence>
<dbReference type="OrthoDB" id="676979at2759"/>
<reference evidence="14" key="2">
    <citation type="submission" date="2025-08" db="UniProtKB">
        <authorList>
            <consortium name="RefSeq"/>
        </authorList>
    </citation>
    <scope>IDENTIFICATION</scope>
    <source>
        <tissue evidence="14">Leaf</tissue>
    </source>
</reference>
<keyword evidence="4 11" id="KW-0732">Signal</keyword>
<dbReference type="GeneID" id="106757519"/>
<evidence type="ECO:0000313" key="13">
    <source>
        <dbReference type="Proteomes" id="UP000087766"/>
    </source>
</evidence>
<dbReference type="PANTHER" id="PTHR48007">
    <property type="entry name" value="LEUCINE-RICH REPEAT RECEPTOR-LIKE PROTEIN KINASE PXC1"/>
    <property type="match status" value="1"/>
</dbReference>
<dbReference type="PROSITE" id="PS50011">
    <property type="entry name" value="PROTEIN_KINASE_DOM"/>
    <property type="match status" value="1"/>
</dbReference>
<comment type="subcellular location">
    <subcellularLocation>
        <location evidence="1">Membrane</location>
        <topology evidence="1">Single-pass membrane protein</topology>
    </subcellularLocation>
</comment>
<evidence type="ECO:0000256" key="7">
    <source>
        <dbReference type="ARBA" id="ARBA00023136"/>
    </source>
</evidence>
<evidence type="ECO:0000256" key="1">
    <source>
        <dbReference type="ARBA" id="ARBA00004167"/>
    </source>
</evidence>
<dbReference type="InterPro" id="IPR001611">
    <property type="entry name" value="Leu-rich_rpt"/>
</dbReference>
<evidence type="ECO:0000256" key="6">
    <source>
        <dbReference type="ARBA" id="ARBA00022989"/>
    </source>
</evidence>
<dbReference type="GO" id="GO:0005524">
    <property type="term" value="F:ATP binding"/>
    <property type="evidence" value="ECO:0007669"/>
    <property type="project" value="InterPro"/>
</dbReference>
<keyword evidence="13" id="KW-1185">Reference proteome</keyword>
<dbReference type="Gene3D" id="3.30.200.20">
    <property type="entry name" value="Phosphorylase Kinase, domain 1"/>
    <property type="match status" value="1"/>
</dbReference>
<keyword evidence="6" id="KW-1133">Transmembrane helix</keyword>
<dbReference type="GO" id="GO:0016020">
    <property type="term" value="C:membrane"/>
    <property type="evidence" value="ECO:0007669"/>
    <property type="project" value="UniProtKB-SubCell"/>
</dbReference>
<dbReference type="FunFam" id="3.80.10.10:FF:000062">
    <property type="entry name" value="protein STRUBBELIG-RECEPTOR FAMILY 3"/>
    <property type="match status" value="2"/>
</dbReference>
<feature type="region of interest" description="Disordered" evidence="10">
    <location>
        <begin position="231"/>
        <end position="322"/>
    </location>
</feature>
<evidence type="ECO:0000256" key="8">
    <source>
        <dbReference type="ARBA" id="ARBA00023170"/>
    </source>
</evidence>
<name>A0A3Q0ESP6_VIGRR</name>
<protein>
    <submittedName>
        <fullName evidence="14">Protein STRUBBELIG-RECEPTOR FAMILY 2 isoform X1</fullName>
    </submittedName>
</protein>
<dbReference type="Proteomes" id="UP000087766">
    <property type="component" value="Chromosome 3"/>
</dbReference>
<feature type="chain" id="PRO_5018186348" evidence="11">
    <location>
        <begin position="25"/>
        <end position="806"/>
    </location>
</feature>
<feature type="region of interest" description="Disordered" evidence="10">
    <location>
        <begin position="342"/>
        <end position="365"/>
    </location>
</feature>
<keyword evidence="8" id="KW-0675">Receptor</keyword>
<sequence length="806" mass="88869">MIRHFLSVHLNLFVFSILISQILAFTHPSEVSALQDLYRTFNYPPVLNGWNGSDPCGESWTGIACSGPSVIQLKLQGLNLTGYIGSLLYNLPNLKQLDVSSNNIEGEIPFGLPPNITYMNLSHNLLHGPIGDVFSALNNLKEMDLSYNNFSGDLPYSFGSLRNLARLFLQNNRFTGSVTYLAELPLTDLNIQDNLFSGILPQHFQSILNLWIGDNKFHVADNSPPWTFPPDTMSIEQNTSIPPTTQANVTQNYSRPSEAPPRVNETHPRVNETHTRVREAPPRVHDAHPNVNEAHPKVNEASPGLREARPRVNGDHPKVNEVHPRVHEAPPRVHEAHPKVNEAPSGVSEAPPGVSEAPPGVNEAHPRVNEAPVKVIKHKKNNVGPGGIAFMIGGGTLMATGVALFVAILLNKLRLESPNLKSSESSHGSFPSHPTSATIGVSSTALEESPSIPLFNSASLLGPVRLLSMNHNNTEETFRKGFSKSDRYSGRTKIYTVAELELATNCFSEANILGEGSLGPVYRAKFPDDKILAVKEINIAQMSLKEEEKLLDVICTVSRLKHPNIVALKGYCLDKGKGLLVYDYVGNVTLNDALHSEACEPVSWVHRLRIALGVAQALDYLHSAFCRPVAHGNLKAANVLLDENLMPRVCDCSLVILRTLTISQVEKPANEIDIEEMGYHAPDHGQQGTGSRKRDVFAFGVLLLELLTGKKPFDRARPVDEQYLVKWAPPMLPYRASLEQLVDPRMKRTFSSKALSRYADIISLCIQPARQLRPAMSEVMESLESLYQMFDIEKSDVADGTELDPV</sequence>
<evidence type="ECO:0000256" key="11">
    <source>
        <dbReference type="SAM" id="SignalP"/>
    </source>
</evidence>
<proteinExistence type="predicted"/>
<feature type="domain" description="Protein kinase" evidence="12">
    <location>
        <begin position="507"/>
        <end position="790"/>
    </location>
</feature>
<keyword evidence="9" id="KW-0325">Glycoprotein</keyword>
<organism evidence="13 14">
    <name type="scientific">Vigna radiata var. radiata</name>
    <name type="common">Mung bean</name>
    <name type="synonym">Phaseolus aureus</name>
    <dbReference type="NCBI Taxonomy" id="3916"/>
    <lineage>
        <taxon>Eukaryota</taxon>
        <taxon>Viridiplantae</taxon>
        <taxon>Streptophyta</taxon>
        <taxon>Embryophyta</taxon>
        <taxon>Tracheophyta</taxon>
        <taxon>Spermatophyta</taxon>
        <taxon>Magnoliopsida</taxon>
        <taxon>eudicotyledons</taxon>
        <taxon>Gunneridae</taxon>
        <taxon>Pentapetalae</taxon>
        <taxon>rosids</taxon>
        <taxon>fabids</taxon>
        <taxon>Fabales</taxon>
        <taxon>Fabaceae</taxon>
        <taxon>Papilionoideae</taxon>
        <taxon>50 kb inversion clade</taxon>
        <taxon>NPAAA clade</taxon>
        <taxon>indigoferoid/millettioid clade</taxon>
        <taxon>Phaseoleae</taxon>
        <taxon>Vigna</taxon>
    </lineage>
</organism>
<reference evidence="13" key="1">
    <citation type="journal article" date="2014" name="Nat. Commun.">
        <title>Genome sequence of mungbean and insights into evolution within Vigna species.</title>
        <authorList>
            <person name="Kang Y.J."/>
            <person name="Kim S.K."/>
            <person name="Kim M.Y."/>
            <person name="Lestari P."/>
            <person name="Kim K.H."/>
            <person name="Ha B.K."/>
            <person name="Jun T.H."/>
            <person name="Hwang W.J."/>
            <person name="Lee T."/>
            <person name="Lee J."/>
            <person name="Shim S."/>
            <person name="Yoon M.Y."/>
            <person name="Jang Y.E."/>
            <person name="Han K.S."/>
            <person name="Taeprayoon P."/>
            <person name="Yoon N."/>
            <person name="Somta P."/>
            <person name="Tanya P."/>
            <person name="Kim K.S."/>
            <person name="Gwag J.G."/>
            <person name="Moon J.K."/>
            <person name="Lee Y.H."/>
            <person name="Park B.S."/>
            <person name="Bombarely A."/>
            <person name="Doyle J.J."/>
            <person name="Jackson S.A."/>
            <person name="Schafleitner R."/>
            <person name="Srinives P."/>
            <person name="Varshney R.K."/>
            <person name="Lee S.H."/>
        </authorList>
    </citation>
    <scope>NUCLEOTIDE SEQUENCE [LARGE SCALE GENOMIC DNA]</scope>
    <source>
        <strain evidence="13">cv. VC1973A</strain>
    </source>
</reference>
<evidence type="ECO:0000313" key="14">
    <source>
        <dbReference type="RefSeq" id="XP_022634763.1"/>
    </source>
</evidence>
<keyword evidence="7" id="KW-0472">Membrane</keyword>
<dbReference type="KEGG" id="vra:106757519"/>
<dbReference type="Gene3D" id="1.10.510.10">
    <property type="entry name" value="Transferase(Phosphotransferase) domain 1"/>
    <property type="match status" value="1"/>
</dbReference>
<dbReference type="InterPro" id="IPR046959">
    <property type="entry name" value="PRK1-6/SRF4-like"/>
</dbReference>
<dbReference type="Pfam" id="PF00069">
    <property type="entry name" value="Pkinase"/>
    <property type="match status" value="1"/>
</dbReference>
<dbReference type="GO" id="GO:0004672">
    <property type="term" value="F:protein kinase activity"/>
    <property type="evidence" value="ECO:0007669"/>
    <property type="project" value="InterPro"/>
</dbReference>
<gene>
    <name evidence="14" type="primary">LOC106757519</name>
</gene>
<evidence type="ECO:0000256" key="4">
    <source>
        <dbReference type="ARBA" id="ARBA00022729"/>
    </source>
</evidence>